<dbReference type="GO" id="GO:0030254">
    <property type="term" value="P:protein secretion by the type III secretion system"/>
    <property type="evidence" value="ECO:0007669"/>
    <property type="project" value="InterPro"/>
</dbReference>
<feature type="compositionally biased region" description="Polar residues" evidence="1">
    <location>
        <begin position="136"/>
        <end position="153"/>
    </location>
</feature>
<protein>
    <submittedName>
        <fullName evidence="2">Type III secretion system chaperone</fullName>
    </submittedName>
</protein>
<feature type="region of interest" description="Disordered" evidence="1">
    <location>
        <begin position="134"/>
        <end position="160"/>
    </location>
</feature>
<keyword evidence="3" id="KW-1185">Reference proteome</keyword>
<dbReference type="Pfam" id="PF05932">
    <property type="entry name" value="CesT"/>
    <property type="match status" value="1"/>
</dbReference>
<sequence length="160" mass="17559">MDKRNLAQKLITNFGALLSLPDLKLDATTNSCVLLFDSDIVVNIELDEPTGQLIVSTFLEEIPVHGAEPLLRELMIANLYWHRTDGATLGLEDATNGVILAQQRNVTELDDASFEKMVEAFVNQAERWKKHIAQARNGSTPELSQPALATSSGDGPRIFG</sequence>
<evidence type="ECO:0000313" key="3">
    <source>
        <dbReference type="Proteomes" id="UP000613011"/>
    </source>
</evidence>
<dbReference type="EMBL" id="JAEQNA010000006">
    <property type="protein sequence ID" value="MBL0422014.1"/>
    <property type="molecule type" value="Genomic_DNA"/>
</dbReference>
<evidence type="ECO:0000313" key="2">
    <source>
        <dbReference type="EMBL" id="MBL0422014.1"/>
    </source>
</evidence>
<organism evidence="2 3">
    <name type="scientific">Ramlibacter aurantiacus</name>
    <dbReference type="NCBI Taxonomy" id="2801330"/>
    <lineage>
        <taxon>Bacteria</taxon>
        <taxon>Pseudomonadati</taxon>
        <taxon>Pseudomonadota</taxon>
        <taxon>Betaproteobacteria</taxon>
        <taxon>Burkholderiales</taxon>
        <taxon>Comamonadaceae</taxon>
        <taxon>Ramlibacter</taxon>
    </lineage>
</organism>
<evidence type="ECO:0000256" key="1">
    <source>
        <dbReference type="SAM" id="MobiDB-lite"/>
    </source>
</evidence>
<accession>A0A937D2V6</accession>
<proteinExistence type="predicted"/>
<dbReference type="Gene3D" id="3.30.1460.10">
    <property type="match status" value="1"/>
</dbReference>
<dbReference type="Proteomes" id="UP000613011">
    <property type="component" value="Unassembled WGS sequence"/>
</dbReference>
<dbReference type="CDD" id="cd16364">
    <property type="entry name" value="T3SC_I-like"/>
    <property type="match status" value="1"/>
</dbReference>
<reference evidence="2" key="1">
    <citation type="submission" date="2021-01" db="EMBL/GenBank/DDBJ databases">
        <title>Ramlibacter sp. strain AW1 16S ribosomal RNA gene Genome sequencing and assembly.</title>
        <authorList>
            <person name="Kang M."/>
        </authorList>
    </citation>
    <scope>NUCLEOTIDE SEQUENCE</scope>
    <source>
        <strain evidence="2">AW1</strain>
    </source>
</reference>
<comment type="caution">
    <text evidence="2">The sequence shown here is derived from an EMBL/GenBank/DDBJ whole genome shotgun (WGS) entry which is preliminary data.</text>
</comment>
<name>A0A937D2V6_9BURK</name>
<gene>
    <name evidence="2" type="ORF">JI739_16810</name>
</gene>
<dbReference type="InterPro" id="IPR010261">
    <property type="entry name" value="Tir_chaperone"/>
</dbReference>
<dbReference type="RefSeq" id="WP_201685087.1">
    <property type="nucleotide sequence ID" value="NZ_JAEQNA010000006.1"/>
</dbReference>
<dbReference type="AlphaFoldDB" id="A0A937D2V6"/>
<dbReference type="SUPFAM" id="SSF69635">
    <property type="entry name" value="Type III secretory system chaperone-like"/>
    <property type="match status" value="1"/>
</dbReference>